<dbReference type="Gene3D" id="2.170.270.10">
    <property type="entry name" value="SET domain"/>
    <property type="match status" value="1"/>
</dbReference>
<accession>K1WKJ0</accession>
<dbReference type="PROSITE" id="PS50868">
    <property type="entry name" value="POST_SET"/>
    <property type="match status" value="1"/>
</dbReference>
<evidence type="ECO:0000313" key="5">
    <source>
        <dbReference type="EMBL" id="EKD12752.1"/>
    </source>
</evidence>
<dbReference type="OrthoDB" id="5984008at2759"/>
<evidence type="ECO:0000256" key="2">
    <source>
        <dbReference type="ARBA" id="ARBA00022679"/>
    </source>
</evidence>
<evidence type="ECO:0000259" key="4">
    <source>
        <dbReference type="PROSITE" id="PS50868"/>
    </source>
</evidence>
<keyword evidence="6" id="KW-1185">Reference proteome</keyword>
<dbReference type="GeneID" id="18764916"/>
<keyword evidence="1" id="KW-0489">Methyltransferase</keyword>
<feature type="domain" description="Post-SET" evidence="4">
    <location>
        <begin position="123"/>
        <end position="139"/>
    </location>
</feature>
<dbReference type="InParanoid" id="K1WKJ0"/>
<evidence type="ECO:0000256" key="1">
    <source>
        <dbReference type="ARBA" id="ARBA00022603"/>
    </source>
</evidence>
<keyword evidence="2" id="KW-0808">Transferase</keyword>
<gene>
    <name evidence="5" type="ORF">MBM_08981</name>
</gene>
<protein>
    <recommendedName>
        <fullName evidence="4">Post-SET domain-containing protein</fullName>
    </recommendedName>
</protein>
<dbReference type="PANTHER" id="PTHR12350">
    <property type="entry name" value="HISTONE-LYSINE N-METHYLTRANSFERASE-RELATED"/>
    <property type="match status" value="1"/>
</dbReference>
<dbReference type="GO" id="GO:0008168">
    <property type="term" value="F:methyltransferase activity"/>
    <property type="evidence" value="ECO:0007669"/>
    <property type="project" value="UniProtKB-KW"/>
</dbReference>
<dbReference type="GO" id="GO:0032259">
    <property type="term" value="P:methylation"/>
    <property type="evidence" value="ECO:0007669"/>
    <property type="project" value="UniProtKB-KW"/>
</dbReference>
<organism evidence="5 6">
    <name type="scientific">Marssonina brunnea f. sp. multigermtubi (strain MB_m1)</name>
    <name type="common">Marssonina leaf spot fungus</name>
    <dbReference type="NCBI Taxonomy" id="1072389"/>
    <lineage>
        <taxon>Eukaryota</taxon>
        <taxon>Fungi</taxon>
        <taxon>Dikarya</taxon>
        <taxon>Ascomycota</taxon>
        <taxon>Pezizomycotina</taxon>
        <taxon>Leotiomycetes</taxon>
        <taxon>Helotiales</taxon>
        <taxon>Drepanopezizaceae</taxon>
        <taxon>Drepanopeziza</taxon>
    </lineage>
</organism>
<dbReference type="PANTHER" id="PTHR12350:SF19">
    <property type="entry name" value="SET DOMAIN-CONTAINING PROTEIN"/>
    <property type="match status" value="1"/>
</dbReference>
<dbReference type="SUPFAM" id="SSF82199">
    <property type="entry name" value="SET domain"/>
    <property type="match status" value="1"/>
</dbReference>
<dbReference type="STRING" id="1072389.K1WKJ0"/>
<dbReference type="KEGG" id="mbe:MBM_08981"/>
<dbReference type="InterPro" id="IPR003616">
    <property type="entry name" value="Post-SET_dom"/>
</dbReference>
<feature type="region of interest" description="Disordered" evidence="3">
    <location>
        <begin position="163"/>
        <end position="213"/>
    </location>
</feature>
<dbReference type="HOGENOM" id="CLU_073382_1_0_1"/>
<dbReference type="AlphaFoldDB" id="K1WKJ0"/>
<evidence type="ECO:0000256" key="3">
    <source>
        <dbReference type="SAM" id="MobiDB-lite"/>
    </source>
</evidence>
<dbReference type="RefSeq" id="XP_007296870.1">
    <property type="nucleotide sequence ID" value="XM_007296808.1"/>
</dbReference>
<evidence type="ECO:0000313" key="6">
    <source>
        <dbReference type="Proteomes" id="UP000006753"/>
    </source>
</evidence>
<dbReference type="InterPro" id="IPR053201">
    <property type="entry name" value="Flavunoidine_N-MTase"/>
</dbReference>
<proteinExistence type="predicted"/>
<reference evidence="5 6" key="1">
    <citation type="journal article" date="2012" name="BMC Genomics">
        <title>Sequencing the genome of Marssonina brunnea reveals fungus-poplar co-evolution.</title>
        <authorList>
            <person name="Zhu S."/>
            <person name="Cao Y.-Z."/>
            <person name="Jiang C."/>
            <person name="Tan B.-Y."/>
            <person name="Wang Z."/>
            <person name="Feng S."/>
            <person name="Zhang L."/>
            <person name="Su X.-H."/>
            <person name="Brejova B."/>
            <person name="Vinar T."/>
            <person name="Xu M."/>
            <person name="Wang M.-X."/>
            <person name="Zhang S.-G."/>
            <person name="Huang M.-R."/>
            <person name="Wu R."/>
            <person name="Zhou Y."/>
        </authorList>
    </citation>
    <scope>NUCLEOTIDE SEQUENCE [LARGE SCALE GENOMIC DNA]</scope>
    <source>
        <strain evidence="5 6">MB_m1</strain>
    </source>
</reference>
<dbReference type="EMBL" id="JH921454">
    <property type="protein sequence ID" value="EKD12752.1"/>
    <property type="molecule type" value="Genomic_DNA"/>
</dbReference>
<dbReference type="OMA" id="GIWLNGH"/>
<sequence length="213" mass="22919">MAPLTPHWPQPSHSSIQTVILPSNPEDFTTKSLSKISLPPFGLFAKLEFPPCTKADSPTYATVQMGEKEHLNLNSDLVYINHGCEPSLTFDLSRMGIFAGPGGLSPGDELTFFYPSTEWDMAQGFDCFCGAKTCRGFISGAKNMSEEQLSGLWLNPHIRSLREKHSSSTSGSSSSPLPLVASGDGNASNEKEGAARRGVTNREMSGEMGGDTK</sequence>
<name>K1WKJ0_MARBU</name>
<dbReference type="Proteomes" id="UP000006753">
    <property type="component" value="Unassembled WGS sequence"/>
</dbReference>
<dbReference type="eggNOG" id="ENOG502S11B">
    <property type="taxonomic scope" value="Eukaryota"/>
</dbReference>
<dbReference type="InterPro" id="IPR046341">
    <property type="entry name" value="SET_dom_sf"/>
</dbReference>